<dbReference type="Pfam" id="PF01381">
    <property type="entry name" value="HTH_3"/>
    <property type="match status" value="1"/>
</dbReference>
<dbReference type="PANTHER" id="PTHR46558:SF14">
    <property type="entry name" value="HTH-TYPE TRANSCRIPTIONAL REGULATOR ANSR"/>
    <property type="match status" value="1"/>
</dbReference>
<evidence type="ECO:0000313" key="3">
    <source>
        <dbReference type="EMBL" id="MDO4841505.1"/>
    </source>
</evidence>
<dbReference type="EMBL" id="JAUMVS010000023">
    <property type="protein sequence ID" value="MDO4841505.1"/>
    <property type="molecule type" value="Genomic_DNA"/>
</dbReference>
<evidence type="ECO:0000313" key="4">
    <source>
        <dbReference type="Proteomes" id="UP001168575"/>
    </source>
</evidence>
<dbReference type="GO" id="GO:0003677">
    <property type="term" value="F:DNA binding"/>
    <property type="evidence" value="ECO:0007669"/>
    <property type="project" value="UniProtKB-KW"/>
</dbReference>
<evidence type="ECO:0000256" key="1">
    <source>
        <dbReference type="ARBA" id="ARBA00023125"/>
    </source>
</evidence>
<dbReference type="InterPro" id="IPR001387">
    <property type="entry name" value="Cro/C1-type_HTH"/>
</dbReference>
<gene>
    <name evidence="3" type="ORF">Q3982_02370</name>
</gene>
<dbReference type="AlphaFoldDB" id="A0AA43RJ73"/>
<sequence length="103" mass="11461">MIGQFASKLKQLRLDKHLRQDQVAALIGVTKSAVSAYENDLRQPSYSILVRLATLYRVSTDYLLGCTNSRTLDISGLTEVEAALITELVASMTAKNCELEDRR</sequence>
<accession>A0AA43RJ73</accession>
<proteinExistence type="predicted"/>
<dbReference type="SMART" id="SM00530">
    <property type="entry name" value="HTH_XRE"/>
    <property type="match status" value="1"/>
</dbReference>
<protein>
    <submittedName>
        <fullName evidence="3">Helix-turn-helix transcriptional regulator</fullName>
    </submittedName>
</protein>
<dbReference type="InterPro" id="IPR010982">
    <property type="entry name" value="Lambda_DNA-bd_dom_sf"/>
</dbReference>
<evidence type="ECO:0000259" key="2">
    <source>
        <dbReference type="PROSITE" id="PS50943"/>
    </source>
</evidence>
<name>A0AA43RJ73_9ACTN</name>
<keyword evidence="4" id="KW-1185">Reference proteome</keyword>
<feature type="domain" description="HTH cro/C1-type" evidence="2">
    <location>
        <begin position="9"/>
        <end position="63"/>
    </location>
</feature>
<comment type="caution">
    <text evidence="3">The sequence shown here is derived from an EMBL/GenBank/DDBJ whole genome shotgun (WGS) entry which is preliminary data.</text>
</comment>
<organism evidence="3 4">
    <name type="scientific">Phoenicibacter congonensis</name>
    <dbReference type="NCBI Taxonomy" id="1944646"/>
    <lineage>
        <taxon>Bacteria</taxon>
        <taxon>Bacillati</taxon>
        <taxon>Actinomycetota</taxon>
        <taxon>Coriobacteriia</taxon>
        <taxon>Eggerthellales</taxon>
        <taxon>Eggerthellaceae</taxon>
        <taxon>Phoenicibacter</taxon>
    </lineage>
</organism>
<dbReference type="SUPFAM" id="SSF47413">
    <property type="entry name" value="lambda repressor-like DNA-binding domains"/>
    <property type="match status" value="1"/>
</dbReference>
<reference evidence="3" key="1">
    <citation type="submission" date="2023-07" db="EMBL/GenBank/DDBJ databases">
        <title>Between Cages and Wild: Unraveling the Impact of Captivity on Animal Microbiomes and Antimicrobial Resistance.</title>
        <authorList>
            <person name="Schmartz G.P."/>
            <person name="Rehner J."/>
            <person name="Schuff M.J."/>
            <person name="Becker S.L."/>
            <person name="Kravczyk M."/>
            <person name="Gurevich A."/>
            <person name="Francke R."/>
            <person name="Mueller R."/>
            <person name="Keller V."/>
            <person name="Keller A."/>
        </authorList>
    </citation>
    <scope>NUCLEOTIDE SEQUENCE</scope>
    <source>
        <strain evidence="3">S12M_St_49</strain>
    </source>
</reference>
<dbReference type="PROSITE" id="PS50943">
    <property type="entry name" value="HTH_CROC1"/>
    <property type="match status" value="1"/>
</dbReference>
<dbReference type="CDD" id="cd00093">
    <property type="entry name" value="HTH_XRE"/>
    <property type="match status" value="1"/>
</dbReference>
<dbReference type="PANTHER" id="PTHR46558">
    <property type="entry name" value="TRACRIPTIONAL REGULATORY PROTEIN-RELATED-RELATED"/>
    <property type="match status" value="1"/>
</dbReference>
<dbReference type="Proteomes" id="UP001168575">
    <property type="component" value="Unassembled WGS sequence"/>
</dbReference>
<dbReference type="Gene3D" id="1.10.260.40">
    <property type="entry name" value="lambda repressor-like DNA-binding domains"/>
    <property type="match status" value="1"/>
</dbReference>
<keyword evidence="1" id="KW-0238">DNA-binding</keyword>